<proteinExistence type="predicted"/>
<reference evidence="1" key="1">
    <citation type="submission" date="2017-11" db="EMBL/GenBank/DDBJ databases">
        <title>Comparison of blaNDM-1 plasmids.</title>
        <authorList>
            <person name="Hasman H."/>
            <person name="Overballe-Petersen S."/>
            <person name="Hansen F."/>
            <person name="Hammerum A.M."/>
        </authorList>
    </citation>
    <scope>NUCLEOTIDE SEQUENCE</scope>
    <source>
        <strain evidence="1">AMA1742</strain>
        <plasmid evidence="1">pAMA1742</plasmid>
    </source>
</reference>
<geneLocation type="plasmid" evidence="1">
    <name>pAMA1742</name>
</geneLocation>
<evidence type="ECO:0000313" key="1">
    <source>
        <dbReference type="EMBL" id="AVX50258.1"/>
    </source>
</evidence>
<accession>A0A2R4PF01</accession>
<dbReference type="RefSeq" id="WP_257791990.1">
    <property type="nucleotide sequence ID" value="NZ_KC887916.1"/>
</dbReference>
<dbReference type="EMBL" id="MG462729">
    <property type="protein sequence ID" value="AVX50258.1"/>
    <property type="molecule type" value="Genomic_DNA"/>
</dbReference>
<protein>
    <submittedName>
        <fullName evidence="1">Uncharacterized protein</fullName>
    </submittedName>
</protein>
<name>A0A2R4PF01_ECOLX</name>
<keyword evidence="1" id="KW-0614">Plasmid</keyword>
<organism evidence="1">
    <name type="scientific">Escherichia coli</name>
    <dbReference type="NCBI Taxonomy" id="562"/>
    <lineage>
        <taxon>Bacteria</taxon>
        <taxon>Pseudomonadati</taxon>
        <taxon>Pseudomonadota</taxon>
        <taxon>Gammaproteobacteria</taxon>
        <taxon>Enterobacterales</taxon>
        <taxon>Enterobacteriaceae</taxon>
        <taxon>Escherichia</taxon>
    </lineage>
</organism>
<dbReference type="AlphaFoldDB" id="A0A2R4PF01"/>
<sequence>MGTSAFRKNDAERVREHLYAFGQSVLHTEMQRLLGRASTRINS</sequence>